<feature type="transmembrane region" description="Helical" evidence="1">
    <location>
        <begin position="324"/>
        <end position="350"/>
    </location>
</feature>
<sequence length="422" mass="48126">MDEAVPNPKLPIQVQMALTYHTGLLQRANTKLDQFRQLKNAYDDQAATVLKKLDALSKDAGIGRSNTVGLKQVPQLNWIFEKALGLKAKDMMFDTATLLQKTQEDKRNSLLYENPELKNLQSLLGEYTLSLQAYNDTLANHPDPASFEETDSTNELRKRMDGLAGTCLLQMEELDKQKYDTDSAMKEWDSMVQTMVDKTATIKRTTAIIQTVEEPVVFFMTTIICCLVLSMLGHHIWTTVLSIARATNLTHYDLSYGLYLLAFSLIPLCNFQIAVFYIYHHLYKTSTYFLVQRKPTFVAVAVYSALCLSCLAVRVGVEMLYRKLVLGAFFFLSTSTLFCLYSLAFLFIWYTTDIVLKRLSKKASVPFFKTIYGSRLMYFSISLLLFISLTLFLIDIAPHVTRYRMNNASTSHLSRWATYVLA</sequence>
<evidence type="ECO:0000313" key="3">
    <source>
        <dbReference type="Proteomes" id="UP000185944"/>
    </source>
</evidence>
<protein>
    <submittedName>
        <fullName evidence="2">Uncharacterized protein</fullName>
    </submittedName>
</protein>
<dbReference type="AlphaFoldDB" id="A0A177EKU0"/>
<gene>
    <name evidence="2" type="ORF">NEDG_00074</name>
</gene>
<keyword evidence="1" id="KW-0812">Transmembrane</keyword>
<accession>A0A177EKU0</accession>
<feature type="transmembrane region" description="Helical" evidence="1">
    <location>
        <begin position="216"/>
        <end position="244"/>
    </location>
</feature>
<organism evidence="2 3">
    <name type="scientific">Nematocida displodere</name>
    <dbReference type="NCBI Taxonomy" id="1805483"/>
    <lineage>
        <taxon>Eukaryota</taxon>
        <taxon>Fungi</taxon>
        <taxon>Fungi incertae sedis</taxon>
        <taxon>Microsporidia</taxon>
        <taxon>Nematocida</taxon>
    </lineage>
</organism>
<feature type="transmembrane region" description="Helical" evidence="1">
    <location>
        <begin position="297"/>
        <end position="317"/>
    </location>
</feature>
<proteinExistence type="predicted"/>
<reference evidence="2 3" key="1">
    <citation type="submission" date="2016-02" db="EMBL/GenBank/DDBJ databases">
        <title>Discovery of a natural microsporidian pathogen with a broad tissue tropism in Caenorhabditis elegans.</title>
        <authorList>
            <person name="Luallen R.J."/>
            <person name="Reinke A.W."/>
            <person name="Tong L."/>
            <person name="Botts M.R."/>
            <person name="Felix M.-A."/>
            <person name="Troemel E.R."/>
        </authorList>
    </citation>
    <scope>NUCLEOTIDE SEQUENCE [LARGE SCALE GENOMIC DNA]</scope>
    <source>
        <strain evidence="2 3">JUm2807</strain>
    </source>
</reference>
<feature type="transmembrane region" description="Helical" evidence="1">
    <location>
        <begin position="376"/>
        <end position="397"/>
    </location>
</feature>
<comment type="caution">
    <text evidence="2">The sequence shown here is derived from an EMBL/GenBank/DDBJ whole genome shotgun (WGS) entry which is preliminary data.</text>
</comment>
<dbReference type="RefSeq" id="XP_067545200.1">
    <property type="nucleotide sequence ID" value="XM_067687492.1"/>
</dbReference>
<dbReference type="VEuPathDB" id="MicrosporidiaDB:NEDG_00074"/>
<feature type="transmembrane region" description="Helical" evidence="1">
    <location>
        <begin position="256"/>
        <end position="277"/>
    </location>
</feature>
<evidence type="ECO:0000313" key="2">
    <source>
        <dbReference type="EMBL" id="OAG31599.1"/>
    </source>
</evidence>
<evidence type="ECO:0000256" key="1">
    <source>
        <dbReference type="SAM" id="Phobius"/>
    </source>
</evidence>
<dbReference type="Proteomes" id="UP000185944">
    <property type="component" value="Unassembled WGS sequence"/>
</dbReference>
<keyword evidence="3" id="KW-1185">Reference proteome</keyword>
<dbReference type="EMBL" id="LTDL01000014">
    <property type="protein sequence ID" value="OAG31599.1"/>
    <property type="molecule type" value="Genomic_DNA"/>
</dbReference>
<name>A0A177EKU0_9MICR</name>
<keyword evidence="1" id="KW-1133">Transmembrane helix</keyword>
<dbReference type="GeneID" id="93646424"/>
<keyword evidence="1" id="KW-0472">Membrane</keyword>